<accession>A0ABS2TRU6</accession>
<gene>
    <name evidence="2" type="ORF">ITX44_13445</name>
</gene>
<sequence>MAKNRNQNRQRDQRGERQRPEAPEPATGPAAEDHMMPTATQAPRRQQKRFGHN</sequence>
<protein>
    <submittedName>
        <fullName evidence="2">Uncharacterized protein</fullName>
    </submittedName>
</protein>
<evidence type="ECO:0000313" key="3">
    <source>
        <dbReference type="Proteomes" id="UP000749040"/>
    </source>
</evidence>
<comment type="caution">
    <text evidence="2">The sequence shown here is derived from an EMBL/GenBank/DDBJ whole genome shotgun (WGS) entry which is preliminary data.</text>
</comment>
<reference evidence="2 3" key="1">
    <citation type="submission" date="2021-01" db="EMBL/GenBank/DDBJ databases">
        <title>Streptomyces acididurans sp. nov., isolated from a peat swamp forest soil.</title>
        <authorList>
            <person name="Chantavorakit T."/>
            <person name="Duangmal K."/>
        </authorList>
    </citation>
    <scope>NUCLEOTIDE SEQUENCE [LARGE SCALE GENOMIC DNA]</scope>
    <source>
        <strain evidence="2 3">KK5PA1</strain>
    </source>
</reference>
<organism evidence="2 3">
    <name type="scientific">Actinacidiphila acididurans</name>
    <dbReference type="NCBI Taxonomy" id="2784346"/>
    <lineage>
        <taxon>Bacteria</taxon>
        <taxon>Bacillati</taxon>
        <taxon>Actinomycetota</taxon>
        <taxon>Actinomycetes</taxon>
        <taxon>Kitasatosporales</taxon>
        <taxon>Streptomycetaceae</taxon>
        <taxon>Actinacidiphila</taxon>
    </lineage>
</organism>
<keyword evidence="3" id="KW-1185">Reference proteome</keyword>
<proteinExistence type="predicted"/>
<feature type="region of interest" description="Disordered" evidence="1">
    <location>
        <begin position="1"/>
        <end position="53"/>
    </location>
</feature>
<dbReference type="EMBL" id="JADKYB010000006">
    <property type="protein sequence ID" value="MBM9505537.1"/>
    <property type="molecule type" value="Genomic_DNA"/>
</dbReference>
<evidence type="ECO:0000256" key="1">
    <source>
        <dbReference type="SAM" id="MobiDB-lite"/>
    </source>
</evidence>
<dbReference type="Proteomes" id="UP000749040">
    <property type="component" value="Unassembled WGS sequence"/>
</dbReference>
<feature type="compositionally biased region" description="Basic and acidic residues" evidence="1">
    <location>
        <begin position="9"/>
        <end position="22"/>
    </location>
</feature>
<name>A0ABS2TRU6_9ACTN</name>
<dbReference type="RefSeq" id="WP_205357391.1">
    <property type="nucleotide sequence ID" value="NZ_JADKYB010000006.1"/>
</dbReference>
<evidence type="ECO:0000313" key="2">
    <source>
        <dbReference type="EMBL" id="MBM9505537.1"/>
    </source>
</evidence>